<accession>A0A0A9FG94</accession>
<reference evidence="1" key="2">
    <citation type="journal article" date="2015" name="Data Brief">
        <title>Shoot transcriptome of the giant reed, Arundo donax.</title>
        <authorList>
            <person name="Barrero R.A."/>
            <person name="Guerrero F.D."/>
            <person name="Moolhuijzen P."/>
            <person name="Goolsby J.A."/>
            <person name="Tidwell J."/>
            <person name="Bellgard S.E."/>
            <person name="Bellgard M.I."/>
        </authorList>
    </citation>
    <scope>NUCLEOTIDE SEQUENCE</scope>
    <source>
        <tissue evidence="1">Shoot tissue taken approximately 20 cm above the soil surface</tissue>
    </source>
</reference>
<evidence type="ECO:0000313" key="1">
    <source>
        <dbReference type="EMBL" id="JAE09101.1"/>
    </source>
</evidence>
<dbReference type="EMBL" id="GBRH01188795">
    <property type="protein sequence ID" value="JAE09101.1"/>
    <property type="molecule type" value="Transcribed_RNA"/>
</dbReference>
<proteinExistence type="predicted"/>
<organism evidence="1">
    <name type="scientific">Arundo donax</name>
    <name type="common">Giant reed</name>
    <name type="synonym">Donax arundinaceus</name>
    <dbReference type="NCBI Taxonomy" id="35708"/>
    <lineage>
        <taxon>Eukaryota</taxon>
        <taxon>Viridiplantae</taxon>
        <taxon>Streptophyta</taxon>
        <taxon>Embryophyta</taxon>
        <taxon>Tracheophyta</taxon>
        <taxon>Spermatophyta</taxon>
        <taxon>Magnoliopsida</taxon>
        <taxon>Liliopsida</taxon>
        <taxon>Poales</taxon>
        <taxon>Poaceae</taxon>
        <taxon>PACMAD clade</taxon>
        <taxon>Arundinoideae</taxon>
        <taxon>Arundineae</taxon>
        <taxon>Arundo</taxon>
    </lineage>
</organism>
<name>A0A0A9FG94_ARUDO</name>
<reference evidence="1" key="1">
    <citation type="submission" date="2014-09" db="EMBL/GenBank/DDBJ databases">
        <authorList>
            <person name="Magalhaes I.L.F."/>
            <person name="Oliveira U."/>
            <person name="Santos F.R."/>
            <person name="Vidigal T.H.D.A."/>
            <person name="Brescovit A.D."/>
            <person name="Santos A.J."/>
        </authorList>
    </citation>
    <scope>NUCLEOTIDE SEQUENCE</scope>
    <source>
        <tissue evidence="1">Shoot tissue taken approximately 20 cm above the soil surface</tissue>
    </source>
</reference>
<dbReference type="AlphaFoldDB" id="A0A0A9FG94"/>
<sequence>MRSWNFFRIHALTKTMIKNISAQIYVLRVNKPR</sequence>
<protein>
    <submittedName>
        <fullName evidence="1">Uncharacterized protein</fullName>
    </submittedName>
</protein>